<evidence type="ECO:0000256" key="3">
    <source>
        <dbReference type="ARBA" id="ARBA00023163"/>
    </source>
</evidence>
<evidence type="ECO:0000313" key="5">
    <source>
        <dbReference type="EMBL" id="MBB5429973.1"/>
    </source>
</evidence>
<evidence type="ECO:0000256" key="2">
    <source>
        <dbReference type="ARBA" id="ARBA00023125"/>
    </source>
</evidence>
<dbReference type="InterPro" id="IPR036388">
    <property type="entry name" value="WH-like_DNA-bd_sf"/>
</dbReference>
<dbReference type="SUPFAM" id="SSF46785">
    <property type="entry name" value="Winged helix' DNA-binding domain"/>
    <property type="match status" value="1"/>
</dbReference>
<dbReference type="Pfam" id="PF12840">
    <property type="entry name" value="HTH_20"/>
    <property type="match status" value="1"/>
</dbReference>
<dbReference type="RefSeq" id="WP_184387496.1">
    <property type="nucleotide sequence ID" value="NZ_BAAAJD010000173.1"/>
</dbReference>
<gene>
    <name evidence="5" type="ORF">HDA36_000057</name>
</gene>
<dbReference type="CDD" id="cd00090">
    <property type="entry name" value="HTH_ARSR"/>
    <property type="match status" value="1"/>
</dbReference>
<dbReference type="GO" id="GO:0003677">
    <property type="term" value="F:DNA binding"/>
    <property type="evidence" value="ECO:0007669"/>
    <property type="project" value="UniProtKB-KW"/>
</dbReference>
<keyword evidence="6" id="KW-1185">Reference proteome</keyword>
<dbReference type="InterPro" id="IPR051081">
    <property type="entry name" value="HTH_MetalResp_TranReg"/>
</dbReference>
<keyword evidence="3" id="KW-0804">Transcription</keyword>
<evidence type="ECO:0000259" key="4">
    <source>
        <dbReference type="SMART" id="SM00418"/>
    </source>
</evidence>
<organism evidence="5 6">
    <name type="scientific">Nocardiopsis composta</name>
    <dbReference type="NCBI Taxonomy" id="157465"/>
    <lineage>
        <taxon>Bacteria</taxon>
        <taxon>Bacillati</taxon>
        <taxon>Actinomycetota</taxon>
        <taxon>Actinomycetes</taxon>
        <taxon>Streptosporangiales</taxon>
        <taxon>Nocardiopsidaceae</taxon>
        <taxon>Nocardiopsis</taxon>
    </lineage>
</organism>
<proteinExistence type="predicted"/>
<protein>
    <submittedName>
        <fullName evidence="5">DNA-binding transcriptional ArsR family regulator</fullName>
    </submittedName>
</protein>
<sequence>MSSENISSEALRLRALAHPVRLDLLYLLREEGEVTATAAAERLGLSPKTCSYHLGLLGKYGLAEETGGGKGRSRPWRLVPQGIGYAPSADDEPATAETQDAFARAVLDRDARVVRAFIDRRHRLPDAWRGRSAMSSNPLRLTAEQLSGLRDELAGVLERYLRLSSEPAPGAVPVHAAVYAVLSDVEAARGEG</sequence>
<feature type="domain" description="HTH arsR-type" evidence="4">
    <location>
        <begin position="11"/>
        <end position="91"/>
    </location>
</feature>
<accession>A0A7W8QGD9</accession>
<reference evidence="5 6" key="1">
    <citation type="submission" date="2020-08" db="EMBL/GenBank/DDBJ databases">
        <title>Sequencing the genomes of 1000 actinobacteria strains.</title>
        <authorList>
            <person name="Klenk H.-P."/>
        </authorList>
    </citation>
    <scope>NUCLEOTIDE SEQUENCE [LARGE SCALE GENOMIC DNA]</scope>
    <source>
        <strain evidence="5 6">DSM 44551</strain>
    </source>
</reference>
<dbReference type="EMBL" id="JACHDB010000001">
    <property type="protein sequence ID" value="MBB5429973.1"/>
    <property type="molecule type" value="Genomic_DNA"/>
</dbReference>
<dbReference type="Proteomes" id="UP000572635">
    <property type="component" value="Unassembled WGS sequence"/>
</dbReference>
<dbReference type="PANTHER" id="PTHR33154:SF33">
    <property type="entry name" value="TRANSCRIPTIONAL REPRESSOR SDPR"/>
    <property type="match status" value="1"/>
</dbReference>
<evidence type="ECO:0000313" key="6">
    <source>
        <dbReference type="Proteomes" id="UP000572635"/>
    </source>
</evidence>
<name>A0A7W8QGD9_9ACTN</name>
<evidence type="ECO:0000256" key="1">
    <source>
        <dbReference type="ARBA" id="ARBA00023015"/>
    </source>
</evidence>
<dbReference type="PANTHER" id="PTHR33154">
    <property type="entry name" value="TRANSCRIPTIONAL REGULATOR, ARSR FAMILY"/>
    <property type="match status" value="1"/>
</dbReference>
<dbReference type="AlphaFoldDB" id="A0A7W8QGD9"/>
<dbReference type="InterPro" id="IPR011991">
    <property type="entry name" value="ArsR-like_HTH"/>
</dbReference>
<dbReference type="Gene3D" id="1.10.10.10">
    <property type="entry name" value="Winged helix-like DNA-binding domain superfamily/Winged helix DNA-binding domain"/>
    <property type="match status" value="1"/>
</dbReference>
<keyword evidence="1" id="KW-0805">Transcription regulation</keyword>
<dbReference type="InterPro" id="IPR036390">
    <property type="entry name" value="WH_DNA-bd_sf"/>
</dbReference>
<comment type="caution">
    <text evidence="5">The sequence shown here is derived from an EMBL/GenBank/DDBJ whole genome shotgun (WGS) entry which is preliminary data.</text>
</comment>
<dbReference type="GO" id="GO:0003700">
    <property type="term" value="F:DNA-binding transcription factor activity"/>
    <property type="evidence" value="ECO:0007669"/>
    <property type="project" value="InterPro"/>
</dbReference>
<keyword evidence="2 5" id="KW-0238">DNA-binding</keyword>
<dbReference type="InterPro" id="IPR001845">
    <property type="entry name" value="HTH_ArsR_DNA-bd_dom"/>
</dbReference>
<dbReference type="SMART" id="SM00418">
    <property type="entry name" value="HTH_ARSR"/>
    <property type="match status" value="1"/>
</dbReference>